<accession>A0A6P5EM32</accession>
<evidence type="ECO:0000256" key="4">
    <source>
        <dbReference type="ARBA" id="ARBA00022614"/>
    </source>
</evidence>
<dbReference type="InterPro" id="IPR032675">
    <property type="entry name" value="LRR_dom_sf"/>
</dbReference>
<dbReference type="Proteomes" id="UP000515123">
    <property type="component" value="Unplaced"/>
</dbReference>
<dbReference type="Gene3D" id="3.80.10.10">
    <property type="entry name" value="Ribonuclease Inhibitor"/>
    <property type="match status" value="2"/>
</dbReference>
<gene>
    <name evidence="15" type="primary">LOC109706016</name>
</gene>
<evidence type="ECO:0000256" key="12">
    <source>
        <dbReference type="SAM" id="MobiDB-lite"/>
    </source>
</evidence>
<dbReference type="GO" id="GO:0009742">
    <property type="term" value="P:brassinosteroid mediated signaling pathway"/>
    <property type="evidence" value="ECO:0007669"/>
    <property type="project" value="UniProtKB-KW"/>
</dbReference>
<feature type="region of interest" description="Disordered" evidence="12">
    <location>
        <begin position="446"/>
        <end position="466"/>
    </location>
</feature>
<keyword evidence="6 13" id="KW-0812">Transmembrane</keyword>
<keyword evidence="14" id="KW-1185">Reference proteome</keyword>
<dbReference type="FunFam" id="3.80.10.10:FF:000095">
    <property type="entry name" value="LRR receptor-like serine/threonine-protein kinase GSO1"/>
    <property type="match status" value="1"/>
</dbReference>
<keyword evidence="3" id="KW-1003">Cell membrane</keyword>
<dbReference type="RefSeq" id="XP_020082410.1">
    <property type="nucleotide sequence ID" value="XM_020226821.1"/>
</dbReference>
<evidence type="ECO:0000256" key="5">
    <source>
        <dbReference type="ARBA" id="ARBA00022626"/>
    </source>
</evidence>
<feature type="transmembrane region" description="Helical" evidence="13">
    <location>
        <begin position="474"/>
        <end position="497"/>
    </location>
</feature>
<evidence type="ECO:0000256" key="6">
    <source>
        <dbReference type="ARBA" id="ARBA00022692"/>
    </source>
</evidence>
<protein>
    <submittedName>
        <fullName evidence="15">Probably inactive leucine-rich repeat receptor-like protein kinase At3g28040</fullName>
    </submittedName>
</protein>
<dbReference type="Pfam" id="PF00560">
    <property type="entry name" value="LRR_1"/>
    <property type="match status" value="6"/>
</dbReference>
<reference evidence="14" key="1">
    <citation type="journal article" date="2015" name="Nat. Genet.">
        <title>The pineapple genome and the evolution of CAM photosynthesis.</title>
        <authorList>
            <person name="Ming R."/>
            <person name="VanBuren R."/>
            <person name="Wai C.M."/>
            <person name="Tang H."/>
            <person name="Schatz M.C."/>
            <person name="Bowers J.E."/>
            <person name="Lyons E."/>
            <person name="Wang M.L."/>
            <person name="Chen J."/>
            <person name="Biggers E."/>
            <person name="Zhang J."/>
            <person name="Huang L."/>
            <person name="Zhang L."/>
            <person name="Miao W."/>
            <person name="Zhang J."/>
            <person name="Ye Z."/>
            <person name="Miao C."/>
            <person name="Lin Z."/>
            <person name="Wang H."/>
            <person name="Zhou H."/>
            <person name="Yim W.C."/>
            <person name="Priest H.D."/>
            <person name="Zheng C."/>
            <person name="Woodhouse M."/>
            <person name="Edger P.P."/>
            <person name="Guyot R."/>
            <person name="Guo H.B."/>
            <person name="Guo H."/>
            <person name="Zheng G."/>
            <person name="Singh R."/>
            <person name="Sharma A."/>
            <person name="Min X."/>
            <person name="Zheng Y."/>
            <person name="Lee H."/>
            <person name="Gurtowski J."/>
            <person name="Sedlazeck F.J."/>
            <person name="Harkess A."/>
            <person name="McKain M.R."/>
            <person name="Liao Z."/>
            <person name="Fang J."/>
            <person name="Liu J."/>
            <person name="Zhang X."/>
            <person name="Zhang Q."/>
            <person name="Hu W."/>
            <person name="Qin Y."/>
            <person name="Wang K."/>
            <person name="Chen L.Y."/>
            <person name="Shirley N."/>
            <person name="Lin Y.R."/>
            <person name="Liu L.Y."/>
            <person name="Hernandez A.G."/>
            <person name="Wright C.L."/>
            <person name="Bulone V."/>
            <person name="Tuskan G.A."/>
            <person name="Heath K."/>
            <person name="Zee F."/>
            <person name="Moore P.H."/>
            <person name="Sunkar R."/>
            <person name="Leebens-Mack J.H."/>
            <person name="Mockler T."/>
            <person name="Bennetzen J.L."/>
            <person name="Freeling M."/>
            <person name="Sankoff D."/>
            <person name="Paterson A.H."/>
            <person name="Zhu X."/>
            <person name="Yang X."/>
            <person name="Smith J.A."/>
            <person name="Cushman J.C."/>
            <person name="Paull R.E."/>
            <person name="Yu Q."/>
        </authorList>
    </citation>
    <scope>NUCLEOTIDE SEQUENCE [LARGE SCALE GENOMIC DNA]</scope>
    <source>
        <strain evidence="14">cv. F153</strain>
    </source>
</reference>
<name>A0A6P5EM32_ANACO</name>
<evidence type="ECO:0000256" key="8">
    <source>
        <dbReference type="ARBA" id="ARBA00022737"/>
    </source>
</evidence>
<keyword evidence="5" id="KW-1070">Brassinosteroid signaling pathway</keyword>
<dbReference type="GeneID" id="109706016"/>
<reference evidence="15" key="2">
    <citation type="submission" date="2025-08" db="UniProtKB">
        <authorList>
            <consortium name="RefSeq"/>
        </authorList>
    </citation>
    <scope>IDENTIFICATION</scope>
    <source>
        <tissue evidence="15">Leaf</tissue>
    </source>
</reference>
<feature type="non-terminal residue" evidence="15">
    <location>
        <position position="1"/>
    </location>
</feature>
<evidence type="ECO:0000256" key="10">
    <source>
        <dbReference type="ARBA" id="ARBA00023136"/>
    </source>
</evidence>
<dbReference type="InterPro" id="IPR001611">
    <property type="entry name" value="Leu-rich_rpt"/>
</dbReference>
<dbReference type="InterPro" id="IPR003591">
    <property type="entry name" value="Leu-rich_rpt_typical-subtyp"/>
</dbReference>
<comment type="subcellular location">
    <subcellularLocation>
        <location evidence="1">Cell membrane</location>
        <topology evidence="1">Single-pass type I membrane protein</topology>
    </subcellularLocation>
</comment>
<evidence type="ECO:0000256" key="1">
    <source>
        <dbReference type="ARBA" id="ARBA00004251"/>
    </source>
</evidence>
<keyword evidence="10 13" id="KW-0472">Membrane</keyword>
<keyword evidence="11" id="KW-0325">Glycoprotein</keyword>
<evidence type="ECO:0000256" key="13">
    <source>
        <dbReference type="SAM" id="Phobius"/>
    </source>
</evidence>
<dbReference type="InterPro" id="IPR046956">
    <property type="entry name" value="RLP23-like"/>
</dbReference>
<dbReference type="AlphaFoldDB" id="A0A6P5EM32"/>
<organism evidence="14 15">
    <name type="scientific">Ananas comosus</name>
    <name type="common">Pineapple</name>
    <name type="synonym">Ananas ananas</name>
    <dbReference type="NCBI Taxonomy" id="4615"/>
    <lineage>
        <taxon>Eukaryota</taxon>
        <taxon>Viridiplantae</taxon>
        <taxon>Streptophyta</taxon>
        <taxon>Embryophyta</taxon>
        <taxon>Tracheophyta</taxon>
        <taxon>Spermatophyta</taxon>
        <taxon>Magnoliopsida</taxon>
        <taxon>Liliopsida</taxon>
        <taxon>Poales</taxon>
        <taxon>Bromeliaceae</taxon>
        <taxon>Bromelioideae</taxon>
        <taxon>Ananas</taxon>
    </lineage>
</organism>
<dbReference type="PANTHER" id="PTHR48063:SF112">
    <property type="entry name" value="RECEPTOR LIKE PROTEIN 30-LIKE"/>
    <property type="match status" value="1"/>
</dbReference>
<comment type="similarity">
    <text evidence="2">Belongs to the RLP family.</text>
</comment>
<feature type="compositionally biased region" description="Polar residues" evidence="12">
    <location>
        <begin position="453"/>
        <end position="464"/>
    </location>
</feature>
<evidence type="ECO:0000313" key="14">
    <source>
        <dbReference type="Proteomes" id="UP000515123"/>
    </source>
</evidence>
<sequence length="498" mass="54655">YLDIRGCKLGRFPSWLQTQKPLTYLDLSSTGISDSVPNWFWNSMTNLSTVYLANNELHGVLPNLIKFSDDADLIIDLSSNFFEGPVPIFPSNTAELDLSNNSFVGPIPDGIFQLLPNLSALLLSMNKINGEIPMSICNSQFITISITDNNLSGELPNCRNNTRLEVLELSNNNLFGGIPKWLCELPRFQSLHLRENSLSGELPPLLKTCKSLEILDLGGNIFTGRIPAWLGELSSLKILSLTSNKFVGQIPTELSNLTALQILDLSNNNLLGPIPMSFGNFMAMRNPHTEIGFILNNTIGNAYENMILDFKGRADRYGSIPLSQIMILDLSRNSLSGSIPYELTNLLGLLIFDLSSNDLMGQVPAQIGDLTQLEYLNLSRNKLSGAIPSGLSNLSFLGLLDLSYNNFSGRIPTGKQMDTFTNPKIYVGNQYLCGFQINVSCTGNEGEAEGPTIGQSNQTPTNVSENEDKNRKEILLLCLITIAGFAVGFWTITGVLLV</sequence>
<evidence type="ECO:0000256" key="2">
    <source>
        <dbReference type="ARBA" id="ARBA00009592"/>
    </source>
</evidence>
<evidence type="ECO:0000256" key="3">
    <source>
        <dbReference type="ARBA" id="ARBA00022475"/>
    </source>
</evidence>
<evidence type="ECO:0000313" key="15">
    <source>
        <dbReference type="RefSeq" id="XP_020082410.1"/>
    </source>
</evidence>
<dbReference type="SUPFAM" id="SSF52058">
    <property type="entry name" value="L domain-like"/>
    <property type="match status" value="2"/>
</dbReference>
<evidence type="ECO:0000256" key="9">
    <source>
        <dbReference type="ARBA" id="ARBA00022989"/>
    </source>
</evidence>
<keyword evidence="7" id="KW-0732">Signal</keyword>
<dbReference type="PRINTS" id="PR00019">
    <property type="entry name" value="LEURICHRPT"/>
</dbReference>
<proteinExistence type="inferred from homology"/>
<dbReference type="Pfam" id="PF13855">
    <property type="entry name" value="LRR_8"/>
    <property type="match status" value="1"/>
</dbReference>
<keyword evidence="4" id="KW-0433">Leucine-rich repeat</keyword>
<dbReference type="GO" id="GO:0005886">
    <property type="term" value="C:plasma membrane"/>
    <property type="evidence" value="ECO:0007669"/>
    <property type="project" value="UniProtKB-SubCell"/>
</dbReference>
<evidence type="ECO:0000256" key="7">
    <source>
        <dbReference type="ARBA" id="ARBA00022729"/>
    </source>
</evidence>
<dbReference type="FunFam" id="3.80.10.10:FF:000111">
    <property type="entry name" value="LRR receptor-like serine/threonine-protein kinase ERECTA"/>
    <property type="match status" value="1"/>
</dbReference>
<dbReference type="PANTHER" id="PTHR48063">
    <property type="entry name" value="LRR RECEPTOR-LIKE KINASE"/>
    <property type="match status" value="1"/>
</dbReference>
<evidence type="ECO:0000256" key="11">
    <source>
        <dbReference type="ARBA" id="ARBA00023180"/>
    </source>
</evidence>
<dbReference type="SMART" id="SM00369">
    <property type="entry name" value="LRR_TYP"/>
    <property type="match status" value="5"/>
</dbReference>
<keyword evidence="8" id="KW-0677">Repeat</keyword>
<dbReference type="OrthoDB" id="749832at2759"/>
<keyword evidence="9 13" id="KW-1133">Transmembrane helix</keyword>